<dbReference type="EMBL" id="RRYP01002776">
    <property type="protein sequence ID" value="TNV84430.1"/>
    <property type="molecule type" value="Genomic_DNA"/>
</dbReference>
<evidence type="ECO:0000259" key="13">
    <source>
        <dbReference type="Pfam" id="PF13802"/>
    </source>
</evidence>
<evidence type="ECO:0000313" key="15">
    <source>
        <dbReference type="EMBL" id="TNV84430.1"/>
    </source>
</evidence>
<evidence type="ECO:0000259" key="12">
    <source>
        <dbReference type="Pfam" id="PF01055"/>
    </source>
</evidence>
<dbReference type="GO" id="GO:0090599">
    <property type="term" value="F:alpha-glucosidase activity"/>
    <property type="evidence" value="ECO:0007669"/>
    <property type="project" value="TreeGrafter"/>
</dbReference>
<dbReference type="Gene3D" id="2.60.40.1180">
    <property type="entry name" value="Golgi alpha-mannosidase II"/>
    <property type="match status" value="2"/>
</dbReference>
<dbReference type="PANTHER" id="PTHR22762:SF54">
    <property type="entry name" value="BCDNA.GH04962"/>
    <property type="match status" value="1"/>
</dbReference>
<comment type="pathway">
    <text evidence="2">Glycan metabolism; N-glycan metabolism.</text>
</comment>
<dbReference type="Proteomes" id="UP000785679">
    <property type="component" value="Unassembled WGS sequence"/>
</dbReference>
<reference evidence="15" key="1">
    <citation type="submission" date="2019-06" db="EMBL/GenBank/DDBJ databases">
        <authorList>
            <person name="Zheng W."/>
        </authorList>
    </citation>
    <scope>NUCLEOTIDE SEQUENCE</scope>
    <source>
        <strain evidence="15">QDHG01</strain>
    </source>
</reference>
<proteinExistence type="inferred from homology"/>
<dbReference type="Pfam" id="PF13802">
    <property type="entry name" value="Gal_mutarotas_2"/>
    <property type="match status" value="1"/>
</dbReference>
<keyword evidence="8 10" id="KW-0326">Glycosidase</keyword>
<feature type="domain" description="Glycosyl hydrolase family 31 C-terminal" evidence="14">
    <location>
        <begin position="738"/>
        <end position="825"/>
    </location>
</feature>
<comment type="caution">
    <text evidence="15">The sequence shown here is derived from an EMBL/GenBank/DDBJ whole genome shotgun (WGS) entry which is preliminary data.</text>
</comment>
<evidence type="ECO:0000256" key="2">
    <source>
        <dbReference type="ARBA" id="ARBA00004833"/>
    </source>
</evidence>
<dbReference type="Pfam" id="PF21365">
    <property type="entry name" value="Glyco_hydro_31_3rd"/>
    <property type="match status" value="1"/>
</dbReference>
<dbReference type="GO" id="GO:0005975">
    <property type="term" value="P:carbohydrate metabolic process"/>
    <property type="evidence" value="ECO:0007669"/>
    <property type="project" value="InterPro"/>
</dbReference>
<sequence length="981" mass="114180">MKGSIIVATGLLLISLVNASITGSDYRKNCEDQLFCKRFREISKHHVQDKKHMFSYDLTETHINKADSSVSGVLKLTAQSQFLQDSIGIKFQILKRGILHVVAADDNNFPERKSKRFRVSDFEGVEWANLQHDGEAAITSDQEEVLLATVQGYDYHTYRIKKSPFRIEYFINDTLLIESNNDNMMYFERKLPTEEQEQPFEFVDDALYEVIEPNLRYNLFRKETIDYEPYDFKESIGLSFKMHSQYLYGLPERADRLALKNTDHGLPYRLYNLDVFQHPPYNPQSLYGAIPYLTAHSDTFDASVVWMNSAETYVDIFLTKEAFEHDQETDLDALRSNWKEIHRRNTVWLSESGAMEFFLFGAANKNGNAPKQVMTKLTHLTGRLPLPPYYSFGFHYSKWEKITTQSMIDMVDTFNHHDLPLDILWMDIEYADDKRYFQFDSRFSDLDRFISKMKDEKKHITVITDPHIKMDDHFFVYKDGFDVEMVPKGGAREEAVKGVFMRDRDGQGTFYGECWPKTSVWVDFLNSNAQQYWSTLYQYSKFKGTTKLFSFWIDMNEPSVFSHDELTMPKDATHLTNDGRVFKHKDVHNAYGILMANATYTGIINREEDRNQRPFMLTRSVFFGSQKYGAMWTGDNQASNHFMALSIQMCLSLGLAGIPICGSDVGGFTGHASPKFLSKWYQHAVFMPFFRAHGHETVSQREPWFQGDQMYVMKEYLHLRHSLMPYIYTQTYFTTQTGIPLMRPLWMDFPGEFKTFGIDTNYMFGDCFFIAATYPQITDLRFYLPPSTDWYNFYTSEVQQVSNEARFIQVEQEEIGVFIKAGSIVPRKYMRRLSALSAKKDNYLLDIYPELRGDLVGQAQGYLYLDDGETFNHIKKKEYTLVEFNFDQDTLFFKVLNAQYTSGESFIVDEVNIFGLNQRPSQVRILSKTFVKDGKNVTFKYSQEEKRLEIIDLHLHLIEAPETTGGLALLKLEFDGSNGDL</sequence>
<keyword evidence="5 10" id="KW-0378">Hydrolase</keyword>
<dbReference type="SUPFAM" id="SSF51445">
    <property type="entry name" value="(Trans)glycosidases"/>
    <property type="match status" value="1"/>
</dbReference>
<dbReference type="Pfam" id="PF01055">
    <property type="entry name" value="Glyco_hydro_31_2nd"/>
    <property type="match status" value="1"/>
</dbReference>
<feature type="signal peptide" evidence="11">
    <location>
        <begin position="1"/>
        <end position="19"/>
    </location>
</feature>
<evidence type="ECO:0000256" key="3">
    <source>
        <dbReference type="ARBA" id="ARBA00007806"/>
    </source>
</evidence>
<dbReference type="InterPro" id="IPR017853">
    <property type="entry name" value="GH"/>
</dbReference>
<organism evidence="15 16">
    <name type="scientific">Halteria grandinella</name>
    <dbReference type="NCBI Taxonomy" id="5974"/>
    <lineage>
        <taxon>Eukaryota</taxon>
        <taxon>Sar</taxon>
        <taxon>Alveolata</taxon>
        <taxon>Ciliophora</taxon>
        <taxon>Intramacronucleata</taxon>
        <taxon>Spirotrichea</taxon>
        <taxon>Stichotrichia</taxon>
        <taxon>Sporadotrichida</taxon>
        <taxon>Halteriidae</taxon>
        <taxon>Halteria</taxon>
    </lineage>
</organism>
<dbReference type="AlphaFoldDB" id="A0A8J8P216"/>
<dbReference type="OrthoDB" id="440381at2759"/>
<dbReference type="SUPFAM" id="SSF51011">
    <property type="entry name" value="Glycosyl hydrolase domain"/>
    <property type="match status" value="1"/>
</dbReference>
<dbReference type="GO" id="GO:0030246">
    <property type="term" value="F:carbohydrate binding"/>
    <property type="evidence" value="ECO:0007669"/>
    <property type="project" value="InterPro"/>
</dbReference>
<protein>
    <recommendedName>
        <fullName evidence="9">Glucosidase II subunit alpha</fullName>
    </recommendedName>
</protein>
<evidence type="ECO:0000256" key="11">
    <source>
        <dbReference type="SAM" id="SignalP"/>
    </source>
</evidence>
<feature type="domain" description="Glycoside hydrolase family 31 TIM barrel" evidence="12">
    <location>
        <begin position="385"/>
        <end position="730"/>
    </location>
</feature>
<evidence type="ECO:0000256" key="10">
    <source>
        <dbReference type="RuleBase" id="RU361185"/>
    </source>
</evidence>
<comment type="similarity">
    <text evidence="3 10">Belongs to the glycosyl hydrolase 31 family.</text>
</comment>
<gene>
    <name evidence="15" type="ORF">FGO68_gene16765</name>
</gene>
<comment type="subcellular location">
    <subcellularLocation>
        <location evidence="1">Endoplasmic reticulum</location>
    </subcellularLocation>
</comment>
<keyword evidence="4 11" id="KW-0732">Signal</keyword>
<dbReference type="CDD" id="cd14752">
    <property type="entry name" value="GH31_N"/>
    <property type="match status" value="1"/>
</dbReference>
<evidence type="ECO:0000256" key="9">
    <source>
        <dbReference type="ARBA" id="ARBA00042895"/>
    </source>
</evidence>
<feature type="domain" description="Glycoside hydrolase family 31 N-terminal" evidence="13">
    <location>
        <begin position="89"/>
        <end position="315"/>
    </location>
</feature>
<evidence type="ECO:0000313" key="16">
    <source>
        <dbReference type="Proteomes" id="UP000785679"/>
    </source>
</evidence>
<dbReference type="Gene3D" id="2.60.40.1760">
    <property type="entry name" value="glycosyl hydrolase (family 31)"/>
    <property type="match status" value="1"/>
</dbReference>
<evidence type="ECO:0000256" key="8">
    <source>
        <dbReference type="ARBA" id="ARBA00023295"/>
    </source>
</evidence>
<name>A0A8J8P216_HALGN</name>
<evidence type="ECO:0000259" key="14">
    <source>
        <dbReference type="Pfam" id="PF21365"/>
    </source>
</evidence>
<accession>A0A8J8P216</accession>
<dbReference type="InterPro" id="IPR013780">
    <property type="entry name" value="Glyco_hydro_b"/>
</dbReference>
<evidence type="ECO:0000256" key="5">
    <source>
        <dbReference type="ARBA" id="ARBA00022801"/>
    </source>
</evidence>
<keyword evidence="16" id="KW-1185">Reference proteome</keyword>
<feature type="chain" id="PRO_5035201191" description="Glucosidase II subunit alpha" evidence="11">
    <location>
        <begin position="20"/>
        <end position="981"/>
    </location>
</feature>
<dbReference type="InterPro" id="IPR000322">
    <property type="entry name" value="Glyco_hydro_31_TIM"/>
</dbReference>
<dbReference type="GO" id="GO:0005783">
    <property type="term" value="C:endoplasmic reticulum"/>
    <property type="evidence" value="ECO:0007669"/>
    <property type="project" value="UniProtKB-SubCell"/>
</dbReference>
<dbReference type="InterPro" id="IPR011013">
    <property type="entry name" value="Gal_mutarotase_sf_dom"/>
</dbReference>
<evidence type="ECO:0000256" key="6">
    <source>
        <dbReference type="ARBA" id="ARBA00022824"/>
    </source>
</evidence>
<dbReference type="PANTHER" id="PTHR22762">
    <property type="entry name" value="ALPHA-GLUCOSIDASE"/>
    <property type="match status" value="1"/>
</dbReference>
<dbReference type="SUPFAM" id="SSF74650">
    <property type="entry name" value="Galactose mutarotase-like"/>
    <property type="match status" value="1"/>
</dbReference>
<dbReference type="InterPro" id="IPR025887">
    <property type="entry name" value="Glyco_hydro_31_N_dom"/>
</dbReference>
<evidence type="ECO:0000256" key="1">
    <source>
        <dbReference type="ARBA" id="ARBA00004240"/>
    </source>
</evidence>
<dbReference type="Gene3D" id="3.20.20.80">
    <property type="entry name" value="Glycosidases"/>
    <property type="match status" value="1"/>
</dbReference>
<keyword evidence="7" id="KW-0325">Glycoprotein</keyword>
<keyword evidence="6" id="KW-0256">Endoplasmic reticulum</keyword>
<dbReference type="InterPro" id="IPR048395">
    <property type="entry name" value="Glyco_hydro_31_C"/>
</dbReference>
<dbReference type="GO" id="GO:0006491">
    <property type="term" value="P:N-glycan processing"/>
    <property type="evidence" value="ECO:0007669"/>
    <property type="project" value="TreeGrafter"/>
</dbReference>
<evidence type="ECO:0000256" key="4">
    <source>
        <dbReference type="ARBA" id="ARBA00022729"/>
    </source>
</evidence>
<evidence type="ECO:0000256" key="7">
    <source>
        <dbReference type="ARBA" id="ARBA00023180"/>
    </source>
</evidence>